<dbReference type="SUPFAM" id="SSF57501">
    <property type="entry name" value="Cystine-knot cytokines"/>
    <property type="match status" value="1"/>
</dbReference>
<dbReference type="KEGG" id="cvn:111118626"/>
<dbReference type="Gene3D" id="2.10.90.10">
    <property type="entry name" value="Cystine-knot cytokines"/>
    <property type="match status" value="1"/>
</dbReference>
<dbReference type="SMART" id="SM00204">
    <property type="entry name" value="TGFB"/>
    <property type="match status" value="1"/>
</dbReference>
<dbReference type="GO" id="GO:0008083">
    <property type="term" value="F:growth factor activity"/>
    <property type="evidence" value="ECO:0007669"/>
    <property type="project" value="UniProtKB-KW"/>
</dbReference>
<evidence type="ECO:0000256" key="4">
    <source>
        <dbReference type="ARBA" id="ARBA00023030"/>
    </source>
</evidence>
<accession>A0A8B8CDN5</accession>
<evidence type="ECO:0000256" key="2">
    <source>
        <dbReference type="ARBA" id="ARBA00006656"/>
    </source>
</evidence>
<dbReference type="PROSITE" id="PS51362">
    <property type="entry name" value="TGF_BETA_2"/>
    <property type="match status" value="1"/>
</dbReference>
<sequence length="319" mass="36760">MGQLIMLCEFFLAFCVFSLFKCGPLYQKEPIDITTPFTKDIPWSARNLFRKFMKSLETINYNKDLDISFHTLERVDDGFEFDLRKIVADPSVTGVDIFWPSTTKKSCHIKLGTSDYKLEGKRTNGFIFYDFDHVLSLGLSSSLVRVRPVLPLACSAEDSPSYAFLVIYRNISKGLVLQEIDNARVSRFKRDTRYNETNKVKRNQDSECQLVPWTVDFGRLSLDKFIVAPFRYNANSCQGHCGRREKGLDRMIKKTLTNYDLLQEIQRSLLGEIQPEHSCCQPTKYGSQALLFFGNSSLILRLVQDMRVLECTCECYSTK</sequence>
<dbReference type="GO" id="GO:0005615">
    <property type="term" value="C:extracellular space"/>
    <property type="evidence" value="ECO:0007669"/>
    <property type="project" value="TreeGrafter"/>
</dbReference>
<dbReference type="PROSITE" id="PS00250">
    <property type="entry name" value="TGF_BETA_1"/>
    <property type="match status" value="1"/>
</dbReference>
<dbReference type="CDD" id="cd13756">
    <property type="entry name" value="TGF_beta_BMPs_GDFs"/>
    <property type="match status" value="1"/>
</dbReference>
<keyword evidence="5" id="KW-1015">Disulfide bond</keyword>
<keyword evidence="9" id="KW-1185">Reference proteome</keyword>
<dbReference type="PANTHER" id="PTHR11848">
    <property type="entry name" value="TGF-BETA FAMILY"/>
    <property type="match status" value="1"/>
</dbReference>
<keyword evidence="7" id="KW-0732">Signal</keyword>
<dbReference type="InterPro" id="IPR015615">
    <property type="entry name" value="TGF-beta-rel"/>
</dbReference>
<evidence type="ECO:0000256" key="1">
    <source>
        <dbReference type="ARBA" id="ARBA00004613"/>
    </source>
</evidence>
<evidence type="ECO:0000256" key="7">
    <source>
        <dbReference type="SAM" id="SignalP"/>
    </source>
</evidence>
<evidence type="ECO:0000256" key="6">
    <source>
        <dbReference type="RuleBase" id="RU000354"/>
    </source>
</evidence>
<dbReference type="InterPro" id="IPR029034">
    <property type="entry name" value="Cystine-knot_cytokine"/>
</dbReference>
<dbReference type="AlphaFoldDB" id="A0A8B8CDN5"/>
<dbReference type="GO" id="GO:0005125">
    <property type="term" value="F:cytokine activity"/>
    <property type="evidence" value="ECO:0007669"/>
    <property type="project" value="TreeGrafter"/>
</dbReference>
<feature type="signal peptide" evidence="7">
    <location>
        <begin position="1"/>
        <end position="18"/>
    </location>
</feature>
<feature type="domain" description="TGF-beta family profile" evidence="8">
    <location>
        <begin position="187"/>
        <end position="314"/>
    </location>
</feature>
<reference evidence="10" key="1">
    <citation type="submission" date="2025-08" db="UniProtKB">
        <authorList>
            <consortium name="RefSeq"/>
        </authorList>
    </citation>
    <scope>IDENTIFICATION</scope>
    <source>
        <tissue evidence="10">Whole sample</tissue>
    </source>
</reference>
<dbReference type="GeneID" id="111118626"/>
<gene>
    <name evidence="10" type="primary">LOC111118626</name>
</gene>
<dbReference type="PANTHER" id="PTHR11848:SF302">
    <property type="entry name" value="TGF-BETA FAMILY PROFILE DOMAIN-CONTAINING PROTEIN"/>
    <property type="match status" value="1"/>
</dbReference>
<dbReference type="InterPro" id="IPR017948">
    <property type="entry name" value="TGFb_CS"/>
</dbReference>
<evidence type="ECO:0000259" key="8">
    <source>
        <dbReference type="PROSITE" id="PS51362"/>
    </source>
</evidence>
<proteinExistence type="inferred from homology"/>
<keyword evidence="4 6" id="KW-0339">Growth factor</keyword>
<dbReference type="InterPro" id="IPR001839">
    <property type="entry name" value="TGF-b_C"/>
</dbReference>
<dbReference type="OrthoDB" id="6097978at2759"/>
<evidence type="ECO:0000256" key="5">
    <source>
        <dbReference type="ARBA" id="ARBA00023157"/>
    </source>
</evidence>
<dbReference type="RefSeq" id="XP_022313892.1">
    <property type="nucleotide sequence ID" value="XM_022458184.1"/>
</dbReference>
<feature type="chain" id="PRO_5034056330" evidence="7">
    <location>
        <begin position="19"/>
        <end position="319"/>
    </location>
</feature>
<name>A0A8B8CDN5_CRAVI</name>
<evidence type="ECO:0000256" key="3">
    <source>
        <dbReference type="ARBA" id="ARBA00022525"/>
    </source>
</evidence>
<protein>
    <submittedName>
        <fullName evidence="10">Bone morphogenetic protein 2-like</fullName>
    </submittedName>
</protein>
<dbReference type="Pfam" id="PF00019">
    <property type="entry name" value="TGF_beta"/>
    <property type="match status" value="1"/>
</dbReference>
<evidence type="ECO:0000313" key="9">
    <source>
        <dbReference type="Proteomes" id="UP000694844"/>
    </source>
</evidence>
<keyword evidence="3" id="KW-0964">Secreted</keyword>
<comment type="subcellular location">
    <subcellularLocation>
        <location evidence="1">Secreted</location>
    </subcellularLocation>
</comment>
<dbReference type="Proteomes" id="UP000694844">
    <property type="component" value="Chromosome 2"/>
</dbReference>
<evidence type="ECO:0000313" key="10">
    <source>
        <dbReference type="RefSeq" id="XP_022313892.1"/>
    </source>
</evidence>
<comment type="similarity">
    <text evidence="2 6">Belongs to the TGF-beta family.</text>
</comment>
<organism evidence="9 10">
    <name type="scientific">Crassostrea virginica</name>
    <name type="common">Eastern oyster</name>
    <dbReference type="NCBI Taxonomy" id="6565"/>
    <lineage>
        <taxon>Eukaryota</taxon>
        <taxon>Metazoa</taxon>
        <taxon>Spiralia</taxon>
        <taxon>Lophotrochozoa</taxon>
        <taxon>Mollusca</taxon>
        <taxon>Bivalvia</taxon>
        <taxon>Autobranchia</taxon>
        <taxon>Pteriomorphia</taxon>
        <taxon>Ostreida</taxon>
        <taxon>Ostreoidea</taxon>
        <taxon>Ostreidae</taxon>
        <taxon>Crassostrea</taxon>
    </lineage>
</organism>